<feature type="region of interest" description="Disordered" evidence="1">
    <location>
        <begin position="1"/>
        <end position="158"/>
    </location>
</feature>
<evidence type="ECO:0000256" key="1">
    <source>
        <dbReference type="SAM" id="MobiDB-lite"/>
    </source>
</evidence>
<sequence>MCRFDQQLQHVPPADLQQQSGAARAAERPEPSGIRLMRIDATTGGNDRVQRTLSGPRRPGTRSQENHSHTSKQSSFHEGTRQHSSQDFPTAPERRNSEAPNANANPERSGHRETNRLRQTRGRLHRRSSPTNPSHGRSRHGPAGRDQNRVRRSARRGR</sequence>
<feature type="compositionally biased region" description="Basic residues" evidence="1">
    <location>
        <begin position="118"/>
        <end position="128"/>
    </location>
</feature>
<organism evidence="2">
    <name type="scientific">Culex pipiens</name>
    <name type="common">House mosquito</name>
    <dbReference type="NCBI Taxonomy" id="7175"/>
    <lineage>
        <taxon>Eukaryota</taxon>
        <taxon>Metazoa</taxon>
        <taxon>Ecdysozoa</taxon>
        <taxon>Arthropoda</taxon>
        <taxon>Hexapoda</taxon>
        <taxon>Insecta</taxon>
        <taxon>Pterygota</taxon>
        <taxon>Neoptera</taxon>
        <taxon>Endopterygota</taxon>
        <taxon>Diptera</taxon>
        <taxon>Nematocera</taxon>
        <taxon>Culicoidea</taxon>
        <taxon>Culicidae</taxon>
        <taxon>Culicinae</taxon>
        <taxon>Culicini</taxon>
        <taxon>Culex</taxon>
        <taxon>Culex</taxon>
    </lineage>
</organism>
<accession>A0A8D8N3J5</accession>
<evidence type="ECO:0000313" key="2">
    <source>
        <dbReference type="EMBL" id="CAG6550463.1"/>
    </source>
</evidence>
<reference evidence="2" key="1">
    <citation type="submission" date="2021-05" db="EMBL/GenBank/DDBJ databases">
        <authorList>
            <person name="Alioto T."/>
            <person name="Alioto T."/>
            <person name="Gomez Garrido J."/>
        </authorList>
    </citation>
    <scope>NUCLEOTIDE SEQUENCE</scope>
</reference>
<feature type="compositionally biased region" description="Low complexity" evidence="1">
    <location>
        <begin position="98"/>
        <end position="107"/>
    </location>
</feature>
<dbReference type="AlphaFoldDB" id="A0A8D8N3J5"/>
<feature type="compositionally biased region" description="Polar residues" evidence="1">
    <location>
        <begin position="71"/>
        <end position="88"/>
    </location>
</feature>
<dbReference type="EMBL" id="HBUE01243211">
    <property type="protein sequence ID" value="CAG6550463.1"/>
    <property type="molecule type" value="Transcribed_RNA"/>
</dbReference>
<protein>
    <submittedName>
        <fullName evidence="2">(northern house mosquito) hypothetical protein</fullName>
    </submittedName>
</protein>
<proteinExistence type="predicted"/>
<name>A0A8D8N3J5_CULPI</name>
<dbReference type="EMBL" id="HBUE01350309">
    <property type="protein sequence ID" value="CAG6602757.1"/>
    <property type="molecule type" value="Transcribed_RNA"/>
</dbReference>